<comment type="caution">
    <text evidence="2">The sequence shown here is derived from an EMBL/GenBank/DDBJ whole genome shotgun (WGS) entry which is preliminary data.</text>
</comment>
<keyword evidence="3" id="KW-1185">Reference proteome</keyword>
<reference evidence="2 3" key="1">
    <citation type="submission" date="2020-03" db="EMBL/GenBank/DDBJ databases">
        <title>Alteromonas ponticola sp. nov., isolated from seawater.</title>
        <authorList>
            <person name="Yoon J.-H."/>
            <person name="Kim Y.-O."/>
        </authorList>
    </citation>
    <scope>NUCLEOTIDE SEQUENCE [LARGE SCALE GENOMIC DNA]</scope>
    <source>
        <strain evidence="2 3">MYP5</strain>
    </source>
</reference>
<evidence type="ECO:0000313" key="2">
    <source>
        <dbReference type="EMBL" id="NMH59913.1"/>
    </source>
</evidence>
<dbReference type="InterPro" id="IPR034242">
    <property type="entry name" value="MauL"/>
</dbReference>
<evidence type="ECO:0000256" key="1">
    <source>
        <dbReference type="SAM" id="SignalP"/>
    </source>
</evidence>
<dbReference type="RefSeq" id="WP_169210486.1">
    <property type="nucleotide sequence ID" value="NZ_JAATNW010000004.1"/>
</dbReference>
<dbReference type="SUPFAM" id="SSF49503">
    <property type="entry name" value="Cupredoxins"/>
    <property type="match status" value="1"/>
</dbReference>
<dbReference type="CDD" id="cd04221">
    <property type="entry name" value="MauL"/>
    <property type="match status" value="1"/>
</dbReference>
<dbReference type="Gene3D" id="2.60.40.420">
    <property type="entry name" value="Cupredoxins - blue copper proteins"/>
    <property type="match status" value="1"/>
</dbReference>
<gene>
    <name evidence="2" type="ORF">HCJ96_07790</name>
</gene>
<name>A0ABX1R0A9_9ALTE</name>
<sequence length="211" mass="23012">MKIAVLLISSLLISFNGYAGQDTRITIVDQDNQPVINAVVSVPAESVTADPNDIAIMDQIDKQFSPNVLVVNKGQKVSFPNSDNIRHHVYSFSAIKPFEIRLYKGSNEAPVLFDKPGLAVLGCNIHDNMVGYIYVADQELAQVTDSGGSVQLSAPDITEVMIWHPDLGVGSAQKQRLQLSQVGGAMVGQVKLNKVTEQDKKNTFKSRKFGQ</sequence>
<feature type="signal peptide" evidence="1">
    <location>
        <begin position="1"/>
        <end position="19"/>
    </location>
</feature>
<proteinExistence type="predicted"/>
<protein>
    <submittedName>
        <fullName evidence="2">Methylamine utilization protein</fullName>
    </submittedName>
</protein>
<dbReference type="Proteomes" id="UP000709336">
    <property type="component" value="Unassembled WGS sequence"/>
</dbReference>
<evidence type="ECO:0000313" key="3">
    <source>
        <dbReference type="Proteomes" id="UP000709336"/>
    </source>
</evidence>
<dbReference type="InterPro" id="IPR008972">
    <property type="entry name" value="Cupredoxin"/>
</dbReference>
<keyword evidence="1" id="KW-0732">Signal</keyword>
<feature type="chain" id="PRO_5046639553" evidence="1">
    <location>
        <begin position="20"/>
        <end position="211"/>
    </location>
</feature>
<organism evidence="2 3">
    <name type="scientific">Alteromonas ponticola</name>
    <dbReference type="NCBI Taxonomy" id="2720613"/>
    <lineage>
        <taxon>Bacteria</taxon>
        <taxon>Pseudomonadati</taxon>
        <taxon>Pseudomonadota</taxon>
        <taxon>Gammaproteobacteria</taxon>
        <taxon>Alteromonadales</taxon>
        <taxon>Alteromonadaceae</taxon>
        <taxon>Alteromonas/Salinimonas group</taxon>
        <taxon>Alteromonas</taxon>
    </lineage>
</organism>
<accession>A0ABX1R0A9</accession>
<dbReference type="EMBL" id="JAATNW010000004">
    <property type="protein sequence ID" value="NMH59913.1"/>
    <property type="molecule type" value="Genomic_DNA"/>
</dbReference>